<proteinExistence type="predicted"/>
<dbReference type="Gene3D" id="1.10.10.10">
    <property type="entry name" value="Winged helix-like DNA-binding domain superfamily/Winged helix DNA-binding domain"/>
    <property type="match status" value="1"/>
</dbReference>
<keyword evidence="2" id="KW-0808">Transferase</keyword>
<sequence>MDDTFSAFDFGLDPCTDEPTNTQPEFSGPALPMLHAYLDMMRASALIAAGRIGLFEALASGPLTAGALAAASGASEIGIARLTDFLIETGHLRRRGDHIANAPATMRWFTSHGDTDYNAGLVWTADAWEIMGELSDAVRRGAPARLLWDRMDEAPELGVRFARYMRAFAHHLAPDLARLIELPVGPARLLDLGGSHGVHSIALCRQHPQLEARIVDLESALQGTSARIRQTGLADRITVSPADIRDCDWGEDYDLVLYLSIAHNMTAKENERIFRHMGKAMRRGGKLIIHDYPAETTPGLFGAAFGLTLLVETGTRTFGYAELAGMLARAGFSTVRYHVLSPAEKGTIIIAQR</sequence>
<dbReference type="PANTHER" id="PTHR43712">
    <property type="entry name" value="PUTATIVE (AFU_ORTHOLOGUE AFUA_4G14580)-RELATED"/>
    <property type="match status" value="1"/>
</dbReference>
<evidence type="ECO:0000313" key="6">
    <source>
        <dbReference type="EMBL" id="MEN3747372.1"/>
    </source>
</evidence>
<comment type="caution">
    <text evidence="6">The sequence shown here is derived from an EMBL/GenBank/DDBJ whole genome shotgun (WGS) entry which is preliminary data.</text>
</comment>
<evidence type="ECO:0000313" key="7">
    <source>
        <dbReference type="Proteomes" id="UP001427805"/>
    </source>
</evidence>
<keyword evidence="1 6" id="KW-0489">Methyltransferase</keyword>
<dbReference type="Pfam" id="PF08100">
    <property type="entry name" value="Dimerisation"/>
    <property type="match status" value="1"/>
</dbReference>
<keyword evidence="7" id="KW-1185">Reference proteome</keyword>
<dbReference type="CDD" id="cd02440">
    <property type="entry name" value="AdoMet_MTases"/>
    <property type="match status" value="1"/>
</dbReference>
<gene>
    <name evidence="6" type="ORF">TPR58_09340</name>
</gene>
<dbReference type="InterPro" id="IPR001077">
    <property type="entry name" value="COMT_C"/>
</dbReference>
<dbReference type="SUPFAM" id="SSF46785">
    <property type="entry name" value="Winged helix' DNA-binding domain"/>
    <property type="match status" value="1"/>
</dbReference>
<dbReference type="SUPFAM" id="SSF53335">
    <property type="entry name" value="S-adenosyl-L-methionine-dependent methyltransferases"/>
    <property type="match status" value="1"/>
</dbReference>
<dbReference type="PANTHER" id="PTHR43712:SF2">
    <property type="entry name" value="O-METHYLTRANSFERASE CICE"/>
    <property type="match status" value="1"/>
</dbReference>
<accession>A0ABV0BAG0</accession>
<dbReference type="Gene3D" id="3.40.50.150">
    <property type="entry name" value="Vaccinia Virus protein VP39"/>
    <property type="match status" value="1"/>
</dbReference>
<evidence type="ECO:0000259" key="5">
    <source>
        <dbReference type="Pfam" id="PF08100"/>
    </source>
</evidence>
<dbReference type="Proteomes" id="UP001427805">
    <property type="component" value="Unassembled WGS sequence"/>
</dbReference>
<evidence type="ECO:0000256" key="1">
    <source>
        <dbReference type="ARBA" id="ARBA00022603"/>
    </source>
</evidence>
<feature type="domain" description="O-methyltransferase C-terminal" evidence="4">
    <location>
        <begin position="148"/>
        <end position="333"/>
    </location>
</feature>
<dbReference type="InterPro" id="IPR029063">
    <property type="entry name" value="SAM-dependent_MTases_sf"/>
</dbReference>
<evidence type="ECO:0000256" key="3">
    <source>
        <dbReference type="ARBA" id="ARBA00022691"/>
    </source>
</evidence>
<dbReference type="GO" id="GO:0032259">
    <property type="term" value="P:methylation"/>
    <property type="evidence" value="ECO:0007669"/>
    <property type="project" value="UniProtKB-KW"/>
</dbReference>
<protein>
    <submittedName>
        <fullName evidence="6">Methyltransferase</fullName>
    </submittedName>
</protein>
<evidence type="ECO:0000256" key="2">
    <source>
        <dbReference type="ARBA" id="ARBA00022679"/>
    </source>
</evidence>
<dbReference type="PROSITE" id="PS51683">
    <property type="entry name" value="SAM_OMT_II"/>
    <property type="match status" value="1"/>
</dbReference>
<dbReference type="EMBL" id="JBDIZK010000004">
    <property type="protein sequence ID" value="MEN3747372.1"/>
    <property type="molecule type" value="Genomic_DNA"/>
</dbReference>
<dbReference type="GO" id="GO:0008168">
    <property type="term" value="F:methyltransferase activity"/>
    <property type="evidence" value="ECO:0007669"/>
    <property type="project" value="UniProtKB-KW"/>
</dbReference>
<organism evidence="6 7">
    <name type="scientific">Sphingomonas rustica</name>
    <dbReference type="NCBI Taxonomy" id="3103142"/>
    <lineage>
        <taxon>Bacteria</taxon>
        <taxon>Pseudomonadati</taxon>
        <taxon>Pseudomonadota</taxon>
        <taxon>Alphaproteobacteria</taxon>
        <taxon>Sphingomonadales</taxon>
        <taxon>Sphingomonadaceae</taxon>
        <taxon>Sphingomonas</taxon>
    </lineage>
</organism>
<dbReference type="Pfam" id="PF00891">
    <property type="entry name" value="Methyltransf_2"/>
    <property type="match status" value="1"/>
</dbReference>
<reference evidence="6 7" key="1">
    <citation type="submission" date="2024-05" db="EMBL/GenBank/DDBJ databases">
        <title>Sphingomonas sp. HF-S3 16S ribosomal RNA gene Genome sequencing and assembly.</title>
        <authorList>
            <person name="Lee H."/>
        </authorList>
    </citation>
    <scope>NUCLEOTIDE SEQUENCE [LARGE SCALE GENOMIC DNA]</scope>
    <source>
        <strain evidence="6 7">HF-S3</strain>
    </source>
</reference>
<evidence type="ECO:0000259" key="4">
    <source>
        <dbReference type="Pfam" id="PF00891"/>
    </source>
</evidence>
<dbReference type="InterPro" id="IPR036390">
    <property type="entry name" value="WH_DNA-bd_sf"/>
</dbReference>
<dbReference type="InterPro" id="IPR036388">
    <property type="entry name" value="WH-like_DNA-bd_sf"/>
</dbReference>
<dbReference type="RefSeq" id="WP_346246361.1">
    <property type="nucleotide sequence ID" value="NZ_JBDIZK010000004.1"/>
</dbReference>
<feature type="domain" description="O-methyltransferase dimerisation" evidence="5">
    <location>
        <begin position="40"/>
        <end position="95"/>
    </location>
</feature>
<name>A0ABV0BAG0_9SPHN</name>
<dbReference type="InterPro" id="IPR016461">
    <property type="entry name" value="COMT-like"/>
</dbReference>
<dbReference type="InterPro" id="IPR012967">
    <property type="entry name" value="COMT_dimerisation"/>
</dbReference>
<keyword evidence="3" id="KW-0949">S-adenosyl-L-methionine</keyword>